<evidence type="ECO:0000313" key="2">
    <source>
        <dbReference type="EMBL" id="KAH7388286.1"/>
    </source>
</evidence>
<protein>
    <submittedName>
        <fullName evidence="2">Uncharacterized protein</fullName>
    </submittedName>
</protein>
<organism evidence="2 3">
    <name type="scientific">Ceratopteris richardii</name>
    <name type="common">Triangle waterfern</name>
    <dbReference type="NCBI Taxonomy" id="49495"/>
    <lineage>
        <taxon>Eukaryota</taxon>
        <taxon>Viridiplantae</taxon>
        <taxon>Streptophyta</taxon>
        <taxon>Embryophyta</taxon>
        <taxon>Tracheophyta</taxon>
        <taxon>Polypodiopsida</taxon>
        <taxon>Polypodiidae</taxon>
        <taxon>Polypodiales</taxon>
        <taxon>Pteridineae</taxon>
        <taxon>Pteridaceae</taxon>
        <taxon>Parkerioideae</taxon>
        <taxon>Ceratopteris</taxon>
    </lineage>
</organism>
<dbReference type="Proteomes" id="UP000825935">
    <property type="component" value="Chromosome 16"/>
</dbReference>
<keyword evidence="3" id="KW-1185">Reference proteome</keyword>
<gene>
    <name evidence="2" type="ORF">KP509_16G067900</name>
</gene>
<dbReference type="EMBL" id="CM035421">
    <property type="protein sequence ID" value="KAH7388286.1"/>
    <property type="molecule type" value="Genomic_DNA"/>
</dbReference>
<accession>A0A8T2T397</accession>
<evidence type="ECO:0000313" key="3">
    <source>
        <dbReference type="Proteomes" id="UP000825935"/>
    </source>
</evidence>
<evidence type="ECO:0000256" key="1">
    <source>
        <dbReference type="SAM" id="SignalP"/>
    </source>
</evidence>
<sequence length="100" mass="10682">MEVTILVVLTLSLAIRFIAYDACVMTKSTTNLKGLTVGPSFCTSKLTFFYSSSSVTEGTVLRAVVLQPNGYGIDTCGTDTNCSKSGSGSMAQLRKTRGRR</sequence>
<keyword evidence="1" id="KW-0732">Signal</keyword>
<feature type="chain" id="PRO_5035942091" evidence="1">
    <location>
        <begin position="21"/>
        <end position="100"/>
    </location>
</feature>
<dbReference type="AlphaFoldDB" id="A0A8T2T397"/>
<proteinExistence type="predicted"/>
<comment type="caution">
    <text evidence="2">The sequence shown here is derived from an EMBL/GenBank/DDBJ whole genome shotgun (WGS) entry which is preliminary data.</text>
</comment>
<reference evidence="2" key="1">
    <citation type="submission" date="2021-08" db="EMBL/GenBank/DDBJ databases">
        <title>WGS assembly of Ceratopteris richardii.</title>
        <authorList>
            <person name="Marchant D.B."/>
            <person name="Chen G."/>
            <person name="Jenkins J."/>
            <person name="Shu S."/>
            <person name="Leebens-Mack J."/>
            <person name="Grimwood J."/>
            <person name="Schmutz J."/>
            <person name="Soltis P."/>
            <person name="Soltis D."/>
            <person name="Chen Z.-H."/>
        </authorList>
    </citation>
    <scope>NUCLEOTIDE SEQUENCE</scope>
    <source>
        <strain evidence="2">Whitten #5841</strain>
        <tissue evidence="2">Leaf</tissue>
    </source>
</reference>
<name>A0A8T2T397_CERRI</name>
<feature type="signal peptide" evidence="1">
    <location>
        <begin position="1"/>
        <end position="20"/>
    </location>
</feature>